<reference evidence="2" key="1">
    <citation type="submission" date="2022-11" db="UniProtKB">
        <authorList>
            <consortium name="WormBaseParasite"/>
        </authorList>
    </citation>
    <scope>IDENTIFICATION</scope>
</reference>
<organism evidence="1 2">
    <name type="scientific">Panagrolaimus sp. JU765</name>
    <dbReference type="NCBI Taxonomy" id="591449"/>
    <lineage>
        <taxon>Eukaryota</taxon>
        <taxon>Metazoa</taxon>
        <taxon>Ecdysozoa</taxon>
        <taxon>Nematoda</taxon>
        <taxon>Chromadorea</taxon>
        <taxon>Rhabditida</taxon>
        <taxon>Tylenchina</taxon>
        <taxon>Panagrolaimomorpha</taxon>
        <taxon>Panagrolaimoidea</taxon>
        <taxon>Panagrolaimidae</taxon>
        <taxon>Panagrolaimus</taxon>
    </lineage>
</organism>
<name>A0AC34QDH6_9BILA</name>
<sequence length="172" mass="20332">MKLLVFVGLCTIFVIISGFEYGKDKVRTACWYDTFWGGSTAQNYYHYLHGRWDSTKWVEYCPYENRIHFHCKSGNVDPNAFFEILFERHFSTYYDFVIHKVNLTHTEADGKSGYFDVYVGNLEDIVVAWQPWLFGYHKIRLPLHLYGKFVHPCNNVGEIRVGDLLLDDFTFE</sequence>
<dbReference type="Proteomes" id="UP000887576">
    <property type="component" value="Unplaced"/>
</dbReference>
<accession>A0AC34QDH6</accession>
<evidence type="ECO:0000313" key="2">
    <source>
        <dbReference type="WBParaSite" id="JU765_v2.g15157.t1"/>
    </source>
</evidence>
<evidence type="ECO:0000313" key="1">
    <source>
        <dbReference type="Proteomes" id="UP000887576"/>
    </source>
</evidence>
<protein>
    <submittedName>
        <fullName evidence="2">Uncharacterized protein</fullName>
    </submittedName>
</protein>
<dbReference type="WBParaSite" id="JU765_v2.g15157.t1">
    <property type="protein sequence ID" value="JU765_v2.g15157.t1"/>
    <property type="gene ID" value="JU765_v2.g15157"/>
</dbReference>
<proteinExistence type="predicted"/>